<feature type="region of interest" description="Disordered" evidence="1">
    <location>
        <begin position="748"/>
        <end position="773"/>
    </location>
</feature>
<feature type="region of interest" description="Disordered" evidence="1">
    <location>
        <begin position="276"/>
        <end position="358"/>
    </location>
</feature>
<dbReference type="AlphaFoldDB" id="A0A0D2MV49"/>
<feature type="region of interest" description="Disordered" evidence="1">
    <location>
        <begin position="374"/>
        <end position="408"/>
    </location>
</feature>
<feature type="compositionally biased region" description="Polar residues" evidence="1">
    <location>
        <begin position="325"/>
        <end position="341"/>
    </location>
</feature>
<feature type="compositionally biased region" description="Polar residues" evidence="1">
    <location>
        <begin position="748"/>
        <end position="761"/>
    </location>
</feature>
<accession>A0A0D2MV49</accession>
<dbReference type="OrthoDB" id="2163491at2759"/>
<evidence type="ECO:0000313" key="3">
    <source>
        <dbReference type="Proteomes" id="UP000054270"/>
    </source>
</evidence>
<keyword evidence="3" id="KW-1185">Reference proteome</keyword>
<feature type="compositionally biased region" description="Polar residues" evidence="1">
    <location>
        <begin position="154"/>
        <end position="166"/>
    </location>
</feature>
<name>A0A0D2MV49_HYPSF</name>
<feature type="region of interest" description="Disordered" evidence="1">
    <location>
        <begin position="139"/>
        <end position="228"/>
    </location>
</feature>
<reference evidence="3" key="1">
    <citation type="submission" date="2014-04" db="EMBL/GenBank/DDBJ databases">
        <title>Evolutionary Origins and Diversification of the Mycorrhizal Mutualists.</title>
        <authorList>
            <consortium name="DOE Joint Genome Institute"/>
            <consortium name="Mycorrhizal Genomics Consortium"/>
            <person name="Kohler A."/>
            <person name="Kuo A."/>
            <person name="Nagy L.G."/>
            <person name="Floudas D."/>
            <person name="Copeland A."/>
            <person name="Barry K.W."/>
            <person name="Cichocki N."/>
            <person name="Veneault-Fourrey C."/>
            <person name="LaButti K."/>
            <person name="Lindquist E.A."/>
            <person name="Lipzen A."/>
            <person name="Lundell T."/>
            <person name="Morin E."/>
            <person name="Murat C."/>
            <person name="Riley R."/>
            <person name="Ohm R."/>
            <person name="Sun H."/>
            <person name="Tunlid A."/>
            <person name="Henrissat B."/>
            <person name="Grigoriev I.V."/>
            <person name="Hibbett D.S."/>
            <person name="Martin F."/>
        </authorList>
    </citation>
    <scope>NUCLEOTIDE SEQUENCE [LARGE SCALE GENOMIC DNA]</scope>
    <source>
        <strain evidence="3">FD-334 SS-4</strain>
    </source>
</reference>
<proteinExistence type="predicted"/>
<evidence type="ECO:0000313" key="2">
    <source>
        <dbReference type="EMBL" id="KJA27878.1"/>
    </source>
</evidence>
<evidence type="ECO:0000256" key="1">
    <source>
        <dbReference type="SAM" id="MobiDB-lite"/>
    </source>
</evidence>
<organism evidence="2 3">
    <name type="scientific">Hypholoma sublateritium (strain FD-334 SS-4)</name>
    <dbReference type="NCBI Taxonomy" id="945553"/>
    <lineage>
        <taxon>Eukaryota</taxon>
        <taxon>Fungi</taxon>
        <taxon>Dikarya</taxon>
        <taxon>Basidiomycota</taxon>
        <taxon>Agaricomycotina</taxon>
        <taxon>Agaricomycetes</taxon>
        <taxon>Agaricomycetidae</taxon>
        <taxon>Agaricales</taxon>
        <taxon>Agaricineae</taxon>
        <taxon>Strophariaceae</taxon>
        <taxon>Hypholoma</taxon>
    </lineage>
</organism>
<gene>
    <name evidence="2" type="ORF">HYPSUDRAFT_62915</name>
</gene>
<feature type="compositionally biased region" description="Basic residues" evidence="1">
    <location>
        <begin position="140"/>
        <end position="152"/>
    </location>
</feature>
<dbReference type="EMBL" id="KN817523">
    <property type="protein sequence ID" value="KJA27878.1"/>
    <property type="molecule type" value="Genomic_DNA"/>
</dbReference>
<protein>
    <submittedName>
        <fullName evidence="2">Uncharacterized protein</fullName>
    </submittedName>
</protein>
<dbReference type="Proteomes" id="UP000054270">
    <property type="component" value="Unassembled WGS sequence"/>
</dbReference>
<feature type="compositionally biased region" description="Basic and acidic residues" evidence="1">
    <location>
        <begin position="280"/>
        <end position="294"/>
    </location>
</feature>
<sequence>MQIPTSWNDRRLLNDEPFLGAFEGFVVGKGMKGLERNITDIVKVLKVKPRINEVMQAWIEYAFIRLPGDKPKASPPGSKDFDIIRLFVEFYSLLARENEDAALIQLNRGRRRRGFSPIKSDEHFQQALAAASTSALATCGRKKKRTSMRIRQRNGVSSSTKLNQQGMPRKIRANGNMESSQGPDTIKSKRKKAPDGVDSRPRKKRCTVNSVNGKHGRVEMSNAPQSHSRTVAIWRPKTREVVGRLTRSKKLLPSPVQLGPTTQIQKKKVRNLKIVQVTADDQRTSRAKQKELRTPQKRPASPNISRERKRRAIGSDNAHSVLEVISSQPDNGPAKRTSTPPLLTVPLSGDRGQQSDLIPLSSRTFSVFSDIGDAVKPAGSDTSSERQSLGCPKRKREPDSNPEQEAADKLEENFKNTLQLRSSREIIPREMQQSPVVGVNTQIVQENSSNFLEADNNLPSEILAAAVLNLQGLSVFNDGEVPEKRSGLGMQDTDTMQNKVMNNTGIDTKVEFFRGPIPLFTEDIVPWTVIPEQESQPSASFVVKVEAASLLPPLQLPLDPVPQMTYKVPLPDFPPIWAQSRQEVCESFDWFRSYQGGVYHVNEMAKGYLLSGFPSSRDRFEHGGRLIISHGGGRAESLHATKGHISSHPASDQLAQDKSVRALLNNYKNKRPLALLIDDKYVLFPYDLGTKDITYAVLGFYTVEHVWAEYQRANNESGHVVRYKFAFRWCEDQGDPWWIPQLPSEKSPQHLSTPYDSSAVNQDPALAPDTDPSSVISRGTNAVSAMRTCETCGNASPRVFHHHWTCLVPECPMFWKQTEGPCAGHFIVSDLNVAKSLLKRNHVVLGTLRNYHFTRGFHCSECGRLSSRYVSSSMCTAELLLLTISQIAMGEMGMCTLPCTYVCSDYTSV</sequence>
<dbReference type="STRING" id="945553.A0A0D2MV49"/>